<dbReference type="Proteomes" id="UP000093629">
    <property type="component" value="Unassembled WGS sequence"/>
</dbReference>
<dbReference type="EMBL" id="LZLQ01000106">
    <property type="protein sequence ID" value="OBK13853.1"/>
    <property type="molecule type" value="Genomic_DNA"/>
</dbReference>
<dbReference type="Pfam" id="PF02613">
    <property type="entry name" value="Nitrate_red_del"/>
    <property type="match status" value="1"/>
</dbReference>
<organism evidence="2 3">
    <name type="scientific">Mycobacterium asiaticum</name>
    <dbReference type="NCBI Taxonomy" id="1790"/>
    <lineage>
        <taxon>Bacteria</taxon>
        <taxon>Bacillati</taxon>
        <taxon>Actinomycetota</taxon>
        <taxon>Actinomycetes</taxon>
        <taxon>Mycobacteriales</taxon>
        <taxon>Mycobacteriaceae</taxon>
        <taxon>Mycobacterium</taxon>
    </lineage>
</organism>
<dbReference type="NCBIfam" id="TIGR00684">
    <property type="entry name" value="narJ"/>
    <property type="match status" value="1"/>
</dbReference>
<dbReference type="GO" id="GO:0051131">
    <property type="term" value="P:chaperone-mediated protein complex assembly"/>
    <property type="evidence" value="ECO:0007669"/>
    <property type="project" value="InterPro"/>
</dbReference>
<dbReference type="OrthoDB" id="4307003at2"/>
<sequence>MKLLSRNKQRTHTMHDRLVWQAASLLLAYPDENLSRRLDTVDDLLGHLDEPARKLLGQTAERLRSYETLNAAIDYVETFDMRRRATMYLTYWTAGDTRNRGREMLAFANVYRDAGVEPPGGEAPDYLPVVLEFAATVDPEAGRRVLVEHRTPIDVLGKALVDAQSPYRHVVAAVCMTLPAATDQDLRRAQRLAQAGPPAEAVGLQPFTLTVPPKRGSA</sequence>
<dbReference type="SUPFAM" id="SSF89155">
    <property type="entry name" value="TorD-like"/>
    <property type="match status" value="1"/>
</dbReference>
<dbReference type="InterPro" id="IPR020945">
    <property type="entry name" value="DMSO/NO3_reduct_chaperone"/>
</dbReference>
<protein>
    <submittedName>
        <fullName evidence="2">Nitrate reductase molybdenum cofactor assembly chaperone</fullName>
    </submittedName>
</protein>
<evidence type="ECO:0000313" key="2">
    <source>
        <dbReference type="EMBL" id="OBK13853.1"/>
    </source>
</evidence>
<keyword evidence="3" id="KW-1185">Reference proteome</keyword>
<proteinExistence type="predicted"/>
<dbReference type="InterPro" id="IPR003765">
    <property type="entry name" value="NO3_reductase_chaperone_NarJ"/>
</dbReference>
<gene>
    <name evidence="2" type="ORF">A5636_08855</name>
</gene>
<dbReference type="PANTHER" id="PTHR43680:SF2">
    <property type="entry name" value="NITRATE REDUCTASE MOLYBDENUM COFACTOR ASSEMBLY CHAPERONE NARJ"/>
    <property type="match status" value="1"/>
</dbReference>
<dbReference type="AlphaFoldDB" id="A0A1A3MVC8"/>
<dbReference type="GO" id="GO:0016530">
    <property type="term" value="F:metallochaperone activity"/>
    <property type="evidence" value="ECO:0007669"/>
    <property type="project" value="TreeGrafter"/>
</dbReference>
<keyword evidence="1" id="KW-0534">Nitrate assimilation</keyword>
<dbReference type="InterPro" id="IPR036411">
    <property type="entry name" value="TorD-like_sf"/>
</dbReference>
<dbReference type="RefSeq" id="WP_065159742.1">
    <property type="nucleotide sequence ID" value="NZ_LZLQ01000106.1"/>
</dbReference>
<evidence type="ECO:0000256" key="1">
    <source>
        <dbReference type="ARBA" id="ARBA00023063"/>
    </source>
</evidence>
<name>A0A1A3MVC8_MYCAS</name>
<evidence type="ECO:0000313" key="3">
    <source>
        <dbReference type="Proteomes" id="UP000093629"/>
    </source>
</evidence>
<dbReference type="Gene3D" id="1.10.3480.10">
    <property type="entry name" value="TorD-like"/>
    <property type="match status" value="1"/>
</dbReference>
<dbReference type="PANTHER" id="PTHR43680">
    <property type="entry name" value="NITRATE REDUCTASE MOLYBDENUM COFACTOR ASSEMBLY CHAPERONE"/>
    <property type="match status" value="1"/>
</dbReference>
<dbReference type="GO" id="GO:0051082">
    <property type="term" value="F:unfolded protein binding"/>
    <property type="evidence" value="ECO:0007669"/>
    <property type="project" value="InterPro"/>
</dbReference>
<comment type="caution">
    <text evidence="2">The sequence shown here is derived from an EMBL/GenBank/DDBJ whole genome shotgun (WGS) entry which is preliminary data.</text>
</comment>
<reference evidence="2 3" key="1">
    <citation type="submission" date="2016-06" db="EMBL/GenBank/DDBJ databases">
        <authorList>
            <person name="Kjaerup R.B."/>
            <person name="Dalgaard T.S."/>
            <person name="Juul-Madsen H.R."/>
        </authorList>
    </citation>
    <scope>NUCLEOTIDE SEQUENCE [LARGE SCALE GENOMIC DNA]</scope>
    <source>
        <strain evidence="2 3">1245139.5</strain>
    </source>
</reference>
<accession>A0A1A3MVC8</accession>
<dbReference type="GO" id="GO:0042128">
    <property type="term" value="P:nitrate assimilation"/>
    <property type="evidence" value="ECO:0007669"/>
    <property type="project" value="UniProtKB-KW"/>
</dbReference>